<evidence type="ECO:0000256" key="5">
    <source>
        <dbReference type="ARBA" id="ARBA00044059"/>
    </source>
</evidence>
<dbReference type="Pfam" id="PF00106">
    <property type="entry name" value="adh_short"/>
    <property type="match status" value="1"/>
</dbReference>
<evidence type="ECO:0000313" key="14">
    <source>
        <dbReference type="Proteomes" id="UP001165122"/>
    </source>
</evidence>
<dbReference type="EC" id="1.1.1.298" evidence="4"/>
<dbReference type="GO" id="GO:0005783">
    <property type="term" value="C:endoplasmic reticulum"/>
    <property type="evidence" value="ECO:0007669"/>
    <property type="project" value="TreeGrafter"/>
</dbReference>
<dbReference type="PRINTS" id="PR00080">
    <property type="entry name" value="SDRFAMILY"/>
</dbReference>
<dbReference type="GO" id="GO:0030497">
    <property type="term" value="P:fatty acid elongation"/>
    <property type="evidence" value="ECO:0007669"/>
    <property type="project" value="TreeGrafter"/>
</dbReference>
<dbReference type="EC" id="1.1.1.381" evidence="5"/>
<evidence type="ECO:0000256" key="6">
    <source>
        <dbReference type="ARBA" id="ARBA00044065"/>
    </source>
</evidence>
<evidence type="ECO:0000256" key="4">
    <source>
        <dbReference type="ARBA" id="ARBA00044050"/>
    </source>
</evidence>
<organism evidence="13 14">
    <name type="scientific">Triparma laevis f. longispina</name>
    <dbReference type="NCBI Taxonomy" id="1714387"/>
    <lineage>
        <taxon>Eukaryota</taxon>
        <taxon>Sar</taxon>
        <taxon>Stramenopiles</taxon>
        <taxon>Ochrophyta</taxon>
        <taxon>Bolidophyceae</taxon>
        <taxon>Parmales</taxon>
        <taxon>Triparmaceae</taxon>
        <taxon>Triparma</taxon>
    </lineage>
</organism>
<dbReference type="InterPro" id="IPR020904">
    <property type="entry name" value="Sc_DH/Rdtase_CS"/>
</dbReference>
<feature type="domain" description="Ketoreductase" evidence="12">
    <location>
        <begin position="6"/>
        <end position="186"/>
    </location>
</feature>
<dbReference type="SUPFAM" id="SSF51735">
    <property type="entry name" value="NAD(P)-binding Rossmann-fold domains"/>
    <property type="match status" value="1"/>
</dbReference>
<dbReference type="SMART" id="SM00822">
    <property type="entry name" value="PKS_KR"/>
    <property type="match status" value="1"/>
</dbReference>
<protein>
    <recommendedName>
        <fullName evidence="6">NADP-dependent 3-hydroxy acid dehydrogenase YdfG</fullName>
        <ecNumber evidence="4">1.1.1.298</ecNumber>
        <ecNumber evidence="5">1.1.1.381</ecNumber>
    </recommendedName>
    <alternativeName>
        <fullName evidence="8">L-allo-threonine dehydrogenase</fullName>
    </alternativeName>
    <alternativeName>
        <fullName evidence="7">Malonic semialdehyde reductase</fullName>
    </alternativeName>
</protein>
<comment type="caution">
    <text evidence="13">The sequence shown here is derived from an EMBL/GenBank/DDBJ whole genome shotgun (WGS) entry which is preliminary data.</text>
</comment>
<dbReference type="InterPro" id="IPR057326">
    <property type="entry name" value="KR_dom"/>
</dbReference>
<dbReference type="Proteomes" id="UP001165122">
    <property type="component" value="Unassembled WGS sequence"/>
</dbReference>
<reference evidence="14" key="1">
    <citation type="journal article" date="2023" name="Commun. Biol.">
        <title>Genome analysis of Parmales, the sister group of diatoms, reveals the evolutionary specialization of diatoms from phago-mixotrophs to photoautotrophs.</title>
        <authorList>
            <person name="Ban H."/>
            <person name="Sato S."/>
            <person name="Yoshikawa S."/>
            <person name="Yamada K."/>
            <person name="Nakamura Y."/>
            <person name="Ichinomiya M."/>
            <person name="Sato N."/>
            <person name="Blanc-Mathieu R."/>
            <person name="Endo H."/>
            <person name="Kuwata A."/>
            <person name="Ogata H."/>
        </authorList>
    </citation>
    <scope>NUCLEOTIDE SEQUENCE [LARGE SCALE GENOMIC DNA]</scope>
    <source>
        <strain evidence="14">NIES 3700</strain>
    </source>
</reference>
<evidence type="ECO:0000259" key="12">
    <source>
        <dbReference type="SMART" id="SM00822"/>
    </source>
</evidence>
<comment type="catalytic activity">
    <reaction evidence="10">
        <text>3-hydroxypropanoate + NADP(+) = 3-oxopropanoate + NADPH + H(+)</text>
        <dbReference type="Rhea" id="RHEA:26438"/>
        <dbReference type="ChEBI" id="CHEBI:15378"/>
        <dbReference type="ChEBI" id="CHEBI:16510"/>
        <dbReference type="ChEBI" id="CHEBI:33190"/>
        <dbReference type="ChEBI" id="CHEBI:57783"/>
        <dbReference type="ChEBI" id="CHEBI:58349"/>
        <dbReference type="EC" id="1.1.1.298"/>
    </reaction>
</comment>
<proteinExistence type="inferred from homology"/>
<evidence type="ECO:0000256" key="11">
    <source>
        <dbReference type="RuleBase" id="RU000363"/>
    </source>
</evidence>
<dbReference type="AlphaFoldDB" id="A0A9W7B173"/>
<evidence type="ECO:0000256" key="9">
    <source>
        <dbReference type="ARBA" id="ARBA00045650"/>
    </source>
</evidence>
<sequence>MSLNGKVAVVTGASSGIGQSIAKSLAASGASVIVGARRLAPLEDLASANEKITACACDVTDLDSFRNLISTCESTYGFPDILVNCAGVMYFTLMKNAKVDEWIKTVDVNCKGVLHGFACVTEKFVERGSGHIVNISSDASRRIFPSLAVYCASKTFVDILAEGTRRELVGTGIKITNIQPGDVKGTELIMNNTDGEAAEKMGVEIGKPVGEGFNRNQLIDVEDVANAVIYAVTAPAHVAVNEVLIEPRDQE</sequence>
<dbReference type="PANTHER" id="PTHR43086:SF3">
    <property type="entry name" value="NADP-DEPENDENT 3-HYDROXY ACID DEHYDROGENASE YDFG"/>
    <property type="match status" value="1"/>
</dbReference>
<dbReference type="CDD" id="cd05233">
    <property type="entry name" value="SDR_c"/>
    <property type="match status" value="1"/>
</dbReference>
<keyword evidence="2" id="KW-0560">Oxidoreductase</keyword>
<dbReference type="FunFam" id="3.40.50.720:FF:000047">
    <property type="entry name" value="NADP-dependent L-serine/L-allo-threonine dehydrogenase"/>
    <property type="match status" value="1"/>
</dbReference>
<dbReference type="Gene3D" id="3.40.50.720">
    <property type="entry name" value="NAD(P)-binding Rossmann-like Domain"/>
    <property type="match status" value="1"/>
</dbReference>
<dbReference type="GO" id="GO:0035527">
    <property type="term" value="F:3-hydroxypropionate dehydrogenase (NADP+) activity"/>
    <property type="evidence" value="ECO:0007669"/>
    <property type="project" value="UniProtKB-EC"/>
</dbReference>
<dbReference type="InterPro" id="IPR002347">
    <property type="entry name" value="SDR_fam"/>
</dbReference>
<evidence type="ECO:0000256" key="8">
    <source>
        <dbReference type="ARBA" id="ARBA00044349"/>
    </source>
</evidence>
<keyword evidence="14" id="KW-1185">Reference proteome</keyword>
<accession>A0A9W7B173</accession>
<dbReference type="OrthoDB" id="37659at2759"/>
<evidence type="ECO:0000256" key="7">
    <source>
        <dbReference type="ARBA" id="ARBA00044271"/>
    </source>
</evidence>
<dbReference type="InterPro" id="IPR036291">
    <property type="entry name" value="NAD(P)-bd_dom_sf"/>
</dbReference>
<dbReference type="PROSITE" id="PS00061">
    <property type="entry name" value="ADH_SHORT"/>
    <property type="match status" value="1"/>
</dbReference>
<evidence type="ECO:0000256" key="3">
    <source>
        <dbReference type="ARBA" id="ARBA00043812"/>
    </source>
</evidence>
<name>A0A9W7B173_9STRA</name>
<comment type="function">
    <text evidence="9">NADP-dependent dehydrogenase with broad substrate specificity acting on 3-hydroxy acids. Catalyzes the NADP-dependent oxidation of L-allo-threonine to L-2-amino-3-keto-butyrate, which is spontaneously decarboxylated into aminoacetone. Also acts on D-threonine, L-serine, D-serine, D-3-hydroxyisobutyrate, L-3-hydroxyisobutyrate, D-glycerate and L-glycerate. Able to catalyze the reduction of the malonic semialdehyde to 3-hydroxypropionic acid. YdfG is apparently supplementing RutE, the presumed malonic semialdehyde reductase involved in pyrimidine degradation since both are able to detoxify malonic semialdehyde.</text>
</comment>
<gene>
    <name evidence="13" type="ORF">TrLO_g15821</name>
</gene>
<evidence type="ECO:0000256" key="1">
    <source>
        <dbReference type="ARBA" id="ARBA00006484"/>
    </source>
</evidence>
<comment type="similarity">
    <text evidence="1 11">Belongs to the short-chain dehydrogenases/reductases (SDR) family.</text>
</comment>
<evidence type="ECO:0000313" key="13">
    <source>
        <dbReference type="EMBL" id="GMH77680.1"/>
    </source>
</evidence>
<dbReference type="EMBL" id="BRXW01000831">
    <property type="protein sequence ID" value="GMH77680.1"/>
    <property type="molecule type" value="Genomic_DNA"/>
</dbReference>
<evidence type="ECO:0000256" key="2">
    <source>
        <dbReference type="ARBA" id="ARBA00023002"/>
    </source>
</evidence>
<dbReference type="PANTHER" id="PTHR43086">
    <property type="entry name" value="VERY-LONG-CHAIN 3-OXOOACYL-COA REDUCTASE"/>
    <property type="match status" value="1"/>
</dbReference>
<comment type="catalytic activity">
    <reaction evidence="3">
        <text>L-allo-threonine + NADP(+) = aminoacetone + CO2 + NADPH</text>
        <dbReference type="Rhea" id="RHEA:43524"/>
        <dbReference type="ChEBI" id="CHEBI:16526"/>
        <dbReference type="ChEBI" id="CHEBI:57783"/>
        <dbReference type="ChEBI" id="CHEBI:58320"/>
        <dbReference type="ChEBI" id="CHEBI:58349"/>
        <dbReference type="ChEBI" id="CHEBI:58585"/>
        <dbReference type="EC" id="1.1.1.381"/>
    </reaction>
</comment>
<evidence type="ECO:0000256" key="10">
    <source>
        <dbReference type="ARBA" id="ARBA00047274"/>
    </source>
</evidence>
<dbReference type="PRINTS" id="PR00081">
    <property type="entry name" value="GDHRDH"/>
</dbReference>